<comment type="caution">
    <text evidence="3">The sequence shown here is derived from an EMBL/GenBank/DDBJ whole genome shotgun (WGS) entry which is preliminary data.</text>
</comment>
<dbReference type="SUPFAM" id="SSF56519">
    <property type="entry name" value="Penicillin binding protein dimerisation domain"/>
    <property type="match status" value="1"/>
</dbReference>
<dbReference type="AlphaFoldDB" id="A0A0A0BWF6"/>
<feature type="domain" description="Penicillin-binding protein transpeptidase" evidence="1">
    <location>
        <begin position="155"/>
        <end position="478"/>
    </location>
</feature>
<dbReference type="GO" id="GO:0071972">
    <property type="term" value="F:peptidoglycan L,D-transpeptidase activity"/>
    <property type="evidence" value="ECO:0007669"/>
    <property type="project" value="TreeGrafter"/>
</dbReference>
<dbReference type="InterPro" id="IPR012338">
    <property type="entry name" value="Beta-lactam/transpept-like"/>
</dbReference>
<dbReference type="EMBL" id="AXCY01000006">
    <property type="protein sequence ID" value="KGM12285.1"/>
    <property type="molecule type" value="Genomic_DNA"/>
</dbReference>
<dbReference type="GO" id="GO:0008658">
    <property type="term" value="F:penicillin binding"/>
    <property type="evidence" value="ECO:0007669"/>
    <property type="project" value="InterPro"/>
</dbReference>
<feature type="domain" description="Penicillin binding protein A dimerisation" evidence="2">
    <location>
        <begin position="52"/>
        <end position="134"/>
    </location>
</feature>
<dbReference type="Proteomes" id="UP000029839">
    <property type="component" value="Unassembled WGS sequence"/>
</dbReference>
<dbReference type="Pfam" id="PF21922">
    <property type="entry name" value="PBP_dimer_2"/>
    <property type="match status" value="1"/>
</dbReference>
<keyword evidence="4" id="KW-1185">Reference proteome</keyword>
<organism evidence="3 4">
    <name type="scientific">Cellulomonas carbonis T26</name>
    <dbReference type="NCBI Taxonomy" id="947969"/>
    <lineage>
        <taxon>Bacteria</taxon>
        <taxon>Bacillati</taxon>
        <taxon>Actinomycetota</taxon>
        <taxon>Actinomycetes</taxon>
        <taxon>Micrococcales</taxon>
        <taxon>Cellulomonadaceae</taxon>
        <taxon>Cellulomonas</taxon>
    </lineage>
</organism>
<proteinExistence type="predicted"/>
<dbReference type="PANTHER" id="PTHR30627">
    <property type="entry name" value="PEPTIDOGLYCAN D,D-TRANSPEPTIDASE"/>
    <property type="match status" value="1"/>
</dbReference>
<keyword evidence="3" id="KW-0131">Cell cycle</keyword>
<dbReference type="Gene3D" id="3.40.710.10">
    <property type="entry name" value="DD-peptidase/beta-lactamase superfamily"/>
    <property type="match status" value="1"/>
</dbReference>
<evidence type="ECO:0000259" key="1">
    <source>
        <dbReference type="Pfam" id="PF00905"/>
    </source>
</evidence>
<accession>A0A0A0BWF6</accession>
<evidence type="ECO:0000313" key="3">
    <source>
        <dbReference type="EMBL" id="KGM12285.1"/>
    </source>
</evidence>
<dbReference type="Gene3D" id="3.90.1310.10">
    <property type="entry name" value="Penicillin-binding protein 2a (Domain 2)"/>
    <property type="match status" value="1"/>
</dbReference>
<sequence length="482" mass="50196">MNTPLRRLASVVLVMFLALMVSVTWVQYGAAPDLNSDSRNVRTLYREYGNARGPIVVAGESVAYSVPVDDAFGYQRMYANGPLYAHLTGHYSVVYGRSGVERAMNTELNGSSDSLFLERIQDLVTGRQPQGAVVELTIDPVVQQAAWDALGDQRGAVVALDPTTGAILAMVSKPSYDPNVLASHDTTAVNEAWAALDAAADDPLVNRAIAGDTYPPGSTFKVVTAAAALEDGLTPASEVAAPVELDLPQSSSVLRNFGGSACSPSGTQSLADALRISCNTAFGQLGLDLGDEALREQAEAFGFGTALDVPMTVTESSFPDEVDRPQTALSAIGQYEVRVTPLQVAMVSSAVANDGVLMTPHLVRAVRDQDLEVVTETDPEQLRRSVSPGTADALTQMMLGVVESGTGRAAQIPGVAVAGKTGTAQTSAEAAPHAWFTAFAPADEPRVAVAVVVENGGAMGNEATGGAVAAPIARAVIEAVLR</sequence>
<dbReference type="GO" id="GO:0005886">
    <property type="term" value="C:plasma membrane"/>
    <property type="evidence" value="ECO:0007669"/>
    <property type="project" value="TreeGrafter"/>
</dbReference>
<evidence type="ECO:0000259" key="2">
    <source>
        <dbReference type="Pfam" id="PF21922"/>
    </source>
</evidence>
<dbReference type="InterPro" id="IPR036138">
    <property type="entry name" value="PBP_dimer_sf"/>
</dbReference>
<reference evidence="3 4" key="1">
    <citation type="submission" date="2013-08" db="EMBL/GenBank/DDBJ databases">
        <title>Genome sequencing of Cellulomonas carbonis T26.</title>
        <authorList>
            <person name="Chen F."/>
            <person name="Li Y."/>
            <person name="Wang G."/>
        </authorList>
    </citation>
    <scope>NUCLEOTIDE SEQUENCE [LARGE SCALE GENOMIC DNA]</scope>
    <source>
        <strain evidence="3 4">T26</strain>
    </source>
</reference>
<protein>
    <submittedName>
        <fullName evidence="3">Cell division protein FtsI</fullName>
    </submittedName>
</protein>
<dbReference type="InterPro" id="IPR001460">
    <property type="entry name" value="PCN-bd_Tpept"/>
</dbReference>
<keyword evidence="3" id="KW-0132">Cell division</keyword>
<dbReference type="SUPFAM" id="SSF56601">
    <property type="entry name" value="beta-lactamase/transpeptidase-like"/>
    <property type="match status" value="1"/>
</dbReference>
<reference evidence="3 4" key="2">
    <citation type="journal article" date="2015" name="Stand. Genomic Sci.">
        <title>Draft genome sequence of Cellulomonas carbonis T26(T) and comparative analysis of six Cellulomonas genomes.</title>
        <authorList>
            <person name="Zhuang W."/>
            <person name="Zhang S."/>
            <person name="Xia X."/>
            <person name="Wang G."/>
        </authorList>
    </citation>
    <scope>NUCLEOTIDE SEQUENCE [LARGE SCALE GENOMIC DNA]</scope>
    <source>
        <strain evidence="3 4">T26</strain>
    </source>
</reference>
<dbReference type="GO" id="GO:0071555">
    <property type="term" value="P:cell wall organization"/>
    <property type="evidence" value="ECO:0007669"/>
    <property type="project" value="TreeGrafter"/>
</dbReference>
<dbReference type="RefSeq" id="WP_043602767.1">
    <property type="nucleotide sequence ID" value="NZ_AXCY01000006.1"/>
</dbReference>
<dbReference type="PANTHER" id="PTHR30627:SF24">
    <property type="entry name" value="PENICILLIN-BINDING PROTEIN 4B"/>
    <property type="match status" value="1"/>
</dbReference>
<name>A0A0A0BWF6_9CELL</name>
<dbReference type="Pfam" id="PF00905">
    <property type="entry name" value="Transpeptidase"/>
    <property type="match status" value="1"/>
</dbReference>
<dbReference type="GO" id="GO:0051301">
    <property type="term" value="P:cell division"/>
    <property type="evidence" value="ECO:0007669"/>
    <property type="project" value="UniProtKB-KW"/>
</dbReference>
<dbReference type="OrthoDB" id="9766847at2"/>
<gene>
    <name evidence="3" type="ORF">N868_18095</name>
</gene>
<dbReference type="InterPro" id="IPR054120">
    <property type="entry name" value="PBPA_dimer"/>
</dbReference>
<dbReference type="InterPro" id="IPR050515">
    <property type="entry name" value="Beta-lactam/transpept"/>
</dbReference>
<evidence type="ECO:0000313" key="4">
    <source>
        <dbReference type="Proteomes" id="UP000029839"/>
    </source>
</evidence>